<dbReference type="SUPFAM" id="SSF51735">
    <property type="entry name" value="NAD(P)-binding Rossmann-fold domains"/>
    <property type="match status" value="1"/>
</dbReference>
<dbReference type="PROSITE" id="PS51201">
    <property type="entry name" value="RCK_N"/>
    <property type="match status" value="1"/>
</dbReference>
<dbReference type="InterPro" id="IPR006037">
    <property type="entry name" value="RCK_C"/>
</dbReference>
<dbReference type="InterPro" id="IPR050721">
    <property type="entry name" value="Trk_Ktr_HKT_K-transport"/>
</dbReference>
<dbReference type="Gene3D" id="3.40.50.720">
    <property type="entry name" value="NAD(P)-binding Rossmann-like Domain"/>
    <property type="match status" value="1"/>
</dbReference>
<dbReference type="STRING" id="571913.VV02_09415"/>
<dbReference type="Pfam" id="PF02254">
    <property type="entry name" value="TrkA_N"/>
    <property type="match status" value="1"/>
</dbReference>
<dbReference type="AlphaFoldDB" id="A0A0K1JHF8"/>
<evidence type="ECO:0000259" key="1">
    <source>
        <dbReference type="PROSITE" id="PS51201"/>
    </source>
</evidence>
<organism evidence="3 4">
    <name type="scientific">Luteipulveratus mongoliensis</name>
    <dbReference type="NCBI Taxonomy" id="571913"/>
    <lineage>
        <taxon>Bacteria</taxon>
        <taxon>Bacillati</taxon>
        <taxon>Actinomycetota</taxon>
        <taxon>Actinomycetes</taxon>
        <taxon>Micrococcales</taxon>
        <taxon>Dermacoccaceae</taxon>
        <taxon>Luteipulveratus</taxon>
    </lineage>
</organism>
<dbReference type="GO" id="GO:0006813">
    <property type="term" value="P:potassium ion transport"/>
    <property type="evidence" value="ECO:0007669"/>
    <property type="project" value="InterPro"/>
</dbReference>
<dbReference type="InterPro" id="IPR003148">
    <property type="entry name" value="RCK_N"/>
</dbReference>
<dbReference type="GO" id="GO:0008324">
    <property type="term" value="F:monoatomic cation transmembrane transporter activity"/>
    <property type="evidence" value="ECO:0007669"/>
    <property type="project" value="InterPro"/>
</dbReference>
<dbReference type="InterPro" id="IPR036721">
    <property type="entry name" value="RCK_C_sf"/>
</dbReference>
<evidence type="ECO:0000259" key="2">
    <source>
        <dbReference type="PROSITE" id="PS51202"/>
    </source>
</evidence>
<dbReference type="Gene3D" id="3.30.70.1450">
    <property type="entry name" value="Regulator of K+ conductance, C-terminal domain"/>
    <property type="match status" value="1"/>
</dbReference>
<dbReference type="PROSITE" id="PS51202">
    <property type="entry name" value="RCK_C"/>
    <property type="match status" value="1"/>
</dbReference>
<evidence type="ECO:0000313" key="4">
    <source>
        <dbReference type="Proteomes" id="UP000066480"/>
    </source>
</evidence>
<accession>A0A0K1JHF8</accession>
<dbReference type="KEGG" id="lmoi:VV02_09415"/>
<dbReference type="PANTHER" id="PTHR43833">
    <property type="entry name" value="POTASSIUM CHANNEL PROTEIN 2-RELATED-RELATED"/>
    <property type="match status" value="1"/>
</dbReference>
<reference evidence="3 4" key="1">
    <citation type="submission" date="2015-03" db="EMBL/GenBank/DDBJ databases">
        <title>Luteipulveratus halotolerans sp. nov., a novel actinobacterium (Dermacoccaceae) from Sarawak, Malaysia.</title>
        <authorList>
            <person name="Juboi H."/>
            <person name="Basik A."/>
            <person name="Shamsul S.S."/>
            <person name="Arnold P."/>
            <person name="Schmitt E.K."/>
            <person name="Sanglier J.-J."/>
            <person name="Yeo T."/>
        </authorList>
    </citation>
    <scope>NUCLEOTIDE SEQUENCE [LARGE SCALE GENOMIC DNA]</scope>
    <source>
        <strain evidence="3 4">MN07-A0370</strain>
    </source>
</reference>
<dbReference type="SUPFAM" id="SSF116726">
    <property type="entry name" value="TrkA C-terminal domain-like"/>
    <property type="match status" value="1"/>
</dbReference>
<dbReference type="PATRIC" id="fig|571913.6.peg.1921"/>
<keyword evidence="4" id="KW-1185">Reference proteome</keyword>
<feature type="domain" description="RCK N-terminal" evidence="1">
    <location>
        <begin position="11"/>
        <end position="128"/>
    </location>
</feature>
<dbReference type="Pfam" id="PF02080">
    <property type="entry name" value="TrkA_C"/>
    <property type="match status" value="1"/>
</dbReference>
<dbReference type="PANTHER" id="PTHR43833:SF7">
    <property type="entry name" value="KTR SYSTEM POTASSIUM UPTAKE PROTEIN C"/>
    <property type="match status" value="1"/>
</dbReference>
<gene>
    <name evidence="3" type="ORF">VV02_09415</name>
</gene>
<proteinExistence type="predicted"/>
<evidence type="ECO:0000313" key="3">
    <source>
        <dbReference type="EMBL" id="AKU16023.1"/>
    </source>
</evidence>
<dbReference type="InterPro" id="IPR036291">
    <property type="entry name" value="NAD(P)-bd_dom_sf"/>
</dbReference>
<dbReference type="OrthoDB" id="9776294at2"/>
<sequence>MPVRSRRPDRSRSALVVGLGRFGTSVASSLVDQGWEVIAVDESQELVQRWSDAITFTVQADTTDQEALEQLGAGTFDRAVVAIGTDIEASVLTVVNLVDIGVSEIWAKAINSQHARILQRIGAHHVVLPESAMGARVAHMLTGSMTDYLEFDDGFAIARTTAPPSACGRTLAESALRTKFGITVVGVKASAQDFDYARPETVVRSGEELVICGPTAKVDAFCAAASAERAS</sequence>
<dbReference type="Proteomes" id="UP000066480">
    <property type="component" value="Chromosome"/>
</dbReference>
<name>A0A0K1JHF8_9MICO</name>
<feature type="domain" description="RCK C-terminal" evidence="2">
    <location>
        <begin position="143"/>
        <end position="227"/>
    </location>
</feature>
<dbReference type="EMBL" id="CP011112">
    <property type="protein sequence ID" value="AKU16023.1"/>
    <property type="molecule type" value="Genomic_DNA"/>
</dbReference>
<protein>
    <submittedName>
        <fullName evidence="3">Potassium transporter</fullName>
    </submittedName>
</protein>
<dbReference type="RefSeq" id="WP_052591154.1">
    <property type="nucleotide sequence ID" value="NZ_CP011112.1"/>
</dbReference>